<dbReference type="EMBL" id="AVCJ01000023">
    <property type="protein sequence ID" value="KFL36223.1"/>
    <property type="molecule type" value="Genomic_DNA"/>
</dbReference>
<comment type="caution">
    <text evidence="1">The sequence shown here is derived from an EMBL/GenBank/DDBJ whole genome shotgun (WGS) entry which is preliminary data.</text>
</comment>
<dbReference type="Proteomes" id="UP000029085">
    <property type="component" value="Unassembled WGS sequence"/>
</dbReference>
<keyword evidence="2" id="KW-1185">Reference proteome</keyword>
<dbReference type="AlphaFoldDB" id="A0A087MH70"/>
<reference evidence="1 2" key="2">
    <citation type="journal article" date="2015" name="Stand. Genomic Sci.">
        <title>High quality draft genomic sequence of Arenimonas donghaensis DSM 18148(T).</title>
        <authorList>
            <person name="Chen F."/>
            <person name="Wang H."/>
            <person name="Cao Y."/>
            <person name="Li X."/>
            <person name="Wang G."/>
        </authorList>
    </citation>
    <scope>NUCLEOTIDE SEQUENCE [LARGE SCALE GENOMIC DNA]</scope>
    <source>
        <strain evidence="1 2">HO3-R19</strain>
    </source>
</reference>
<dbReference type="RefSeq" id="WP_034224228.1">
    <property type="nucleotide sequence ID" value="NZ_AVCJ01000023.1"/>
</dbReference>
<accession>A0A087MH70</accession>
<organism evidence="1 2">
    <name type="scientific">Arenimonas donghaensis DSM 18148 = HO3-R19</name>
    <dbReference type="NCBI Taxonomy" id="1121014"/>
    <lineage>
        <taxon>Bacteria</taxon>
        <taxon>Pseudomonadati</taxon>
        <taxon>Pseudomonadota</taxon>
        <taxon>Gammaproteobacteria</taxon>
        <taxon>Lysobacterales</taxon>
        <taxon>Lysobacteraceae</taxon>
        <taxon>Arenimonas</taxon>
    </lineage>
</organism>
<evidence type="ECO:0000313" key="2">
    <source>
        <dbReference type="Proteomes" id="UP000029085"/>
    </source>
</evidence>
<evidence type="ECO:0000313" key="1">
    <source>
        <dbReference type="EMBL" id="KFL36223.1"/>
    </source>
</evidence>
<name>A0A087MH70_9GAMM</name>
<proteinExistence type="predicted"/>
<sequence>MSKPDLSVLAALALELTPGAEPGRVAIGVQAAGELAGRVAQDLARLAPGAEDLDLVLVAGLFDPVELLRPGYPLHAELGRLAARAPGAGGGQVIGFGAGSDGLPAALAPDPAFAGGPLKLLPILLRGEPQAVAPVGEQLEQVLLDTGMAGAETALLAQSAFEVPVEHARLLTLNDLVAMMALQYEHAGVAALWPLLEAALLAPQSEQWLDAPPEPLARYADGAVRMALLDIDAWAEGGFAPADTDAARLARGFERFQMRQRQFAALLEAHGIRVTFDHCPAGRDPREILAE</sequence>
<dbReference type="STRING" id="1121014.N788_04865"/>
<dbReference type="PATRIC" id="fig|1121014.3.peg.1862"/>
<gene>
    <name evidence="1" type="ORF">N788_04865</name>
</gene>
<protein>
    <submittedName>
        <fullName evidence="1">Uncharacterized protein</fullName>
    </submittedName>
</protein>
<dbReference type="OrthoDB" id="6194710at2"/>
<reference evidence="2" key="1">
    <citation type="submission" date="2013-08" db="EMBL/GenBank/DDBJ databases">
        <title>Genome sequencing of Arenimonas donghaensis.</title>
        <authorList>
            <person name="Chen F."/>
            <person name="Wang G."/>
        </authorList>
    </citation>
    <scope>NUCLEOTIDE SEQUENCE [LARGE SCALE GENOMIC DNA]</scope>
    <source>
        <strain evidence="2">HO3-R19</strain>
    </source>
</reference>